<protein>
    <recommendedName>
        <fullName evidence="1">Phosphoribosyltransferase domain-containing protein</fullName>
    </recommendedName>
</protein>
<feature type="domain" description="Phosphoribosyltransferase" evidence="1">
    <location>
        <begin position="8"/>
        <end position="172"/>
    </location>
</feature>
<dbReference type="CDD" id="cd06223">
    <property type="entry name" value="PRTases_typeI"/>
    <property type="match status" value="1"/>
</dbReference>
<organism evidence="2">
    <name type="scientific">marine sediment metagenome</name>
    <dbReference type="NCBI Taxonomy" id="412755"/>
    <lineage>
        <taxon>unclassified sequences</taxon>
        <taxon>metagenomes</taxon>
        <taxon>ecological metagenomes</taxon>
    </lineage>
</organism>
<dbReference type="InterPro" id="IPR000836">
    <property type="entry name" value="PRTase_dom"/>
</dbReference>
<gene>
    <name evidence="2" type="ORF">LCGC14_0178670</name>
</gene>
<dbReference type="Gene3D" id="3.30.1310.20">
    <property type="entry name" value="PRTase-like"/>
    <property type="match status" value="1"/>
</dbReference>
<dbReference type="SUPFAM" id="SSF53271">
    <property type="entry name" value="PRTase-like"/>
    <property type="match status" value="1"/>
</dbReference>
<dbReference type="Pfam" id="PF00156">
    <property type="entry name" value="Pribosyltran"/>
    <property type="match status" value="1"/>
</dbReference>
<name>A0A0F9UQC5_9ZZZZ</name>
<sequence>MHFRDRAAAGQELAQALSEFAGRRDVVLMALPRGGVPVAAEVARALALRLDVIPVRKLGVPGHEECAMGAIAQGDLYFLDQQVVSEQELTETQVDHVMAQEQAELQRRCRLYRSQRSIPDLSRHTVVVIDDGLATGTTMRVAVAALEQAHSHEIVVAVPVGETETCREIETIVGRLICPHQLSPFYSVGSWYDDFSQVTDAEVVKMLHR</sequence>
<comment type="caution">
    <text evidence="2">The sequence shown here is derived from an EMBL/GenBank/DDBJ whole genome shotgun (WGS) entry which is preliminary data.</text>
</comment>
<dbReference type="EMBL" id="LAZR01000071">
    <property type="protein sequence ID" value="KKN95340.1"/>
    <property type="molecule type" value="Genomic_DNA"/>
</dbReference>
<dbReference type="InterPro" id="IPR029057">
    <property type="entry name" value="PRTase-like"/>
</dbReference>
<evidence type="ECO:0000259" key="1">
    <source>
        <dbReference type="Pfam" id="PF00156"/>
    </source>
</evidence>
<accession>A0A0F9UQC5</accession>
<dbReference type="Gene3D" id="3.40.50.2020">
    <property type="match status" value="1"/>
</dbReference>
<reference evidence="2" key="1">
    <citation type="journal article" date="2015" name="Nature">
        <title>Complex archaea that bridge the gap between prokaryotes and eukaryotes.</title>
        <authorList>
            <person name="Spang A."/>
            <person name="Saw J.H."/>
            <person name="Jorgensen S.L."/>
            <person name="Zaremba-Niedzwiedzka K."/>
            <person name="Martijn J."/>
            <person name="Lind A.E."/>
            <person name="van Eijk R."/>
            <person name="Schleper C."/>
            <person name="Guy L."/>
            <person name="Ettema T.J."/>
        </authorList>
    </citation>
    <scope>NUCLEOTIDE SEQUENCE</scope>
</reference>
<evidence type="ECO:0000313" key="2">
    <source>
        <dbReference type="EMBL" id="KKN95340.1"/>
    </source>
</evidence>
<proteinExistence type="predicted"/>
<dbReference type="AlphaFoldDB" id="A0A0F9UQC5"/>